<dbReference type="EMBL" id="LJZQ01000002">
    <property type="protein sequence ID" value="KPQ30413.1"/>
    <property type="molecule type" value="Genomic_DNA"/>
</dbReference>
<gene>
    <name evidence="3" type="ORF">HLUCCX14_02330</name>
</gene>
<feature type="domain" description="Glycosyl transferase family 1" evidence="2">
    <location>
        <begin position="176"/>
        <end position="333"/>
    </location>
</feature>
<evidence type="ECO:0000256" key="1">
    <source>
        <dbReference type="ARBA" id="ARBA00022679"/>
    </source>
</evidence>
<organism evidence="3 4">
    <name type="scientific">Marinobacter excellens HL-55</name>
    <dbReference type="NCBI Taxonomy" id="1305731"/>
    <lineage>
        <taxon>Bacteria</taxon>
        <taxon>Pseudomonadati</taxon>
        <taxon>Pseudomonadota</taxon>
        <taxon>Gammaproteobacteria</taxon>
        <taxon>Pseudomonadales</taxon>
        <taxon>Marinobacteraceae</taxon>
        <taxon>Marinobacter</taxon>
    </lineage>
</organism>
<evidence type="ECO:0000259" key="2">
    <source>
        <dbReference type="Pfam" id="PF00534"/>
    </source>
</evidence>
<dbReference type="Gene3D" id="3.40.50.2000">
    <property type="entry name" value="Glycogen Phosphorylase B"/>
    <property type="match status" value="2"/>
</dbReference>
<dbReference type="Proteomes" id="UP000050416">
    <property type="component" value="Unassembled WGS sequence"/>
</dbReference>
<reference evidence="3 4" key="1">
    <citation type="submission" date="2015-09" db="EMBL/GenBank/DDBJ databases">
        <title>Identification and resolution of microdiversity through metagenomic sequencing of parallel consortia.</title>
        <authorList>
            <person name="Nelson W.C."/>
            <person name="Romine M.F."/>
            <person name="Lindemann S.R."/>
        </authorList>
    </citation>
    <scope>NUCLEOTIDE SEQUENCE [LARGE SCALE GENOMIC DNA]</scope>
    <source>
        <strain evidence="3">HL-55</strain>
    </source>
</reference>
<dbReference type="PANTHER" id="PTHR46401">
    <property type="entry name" value="GLYCOSYLTRANSFERASE WBBK-RELATED"/>
    <property type="match status" value="1"/>
</dbReference>
<dbReference type="PATRIC" id="fig|1305731.5.peg.3254"/>
<name>A0A0P8BAD0_9GAMM</name>
<sequence length="644" mass="70377">MPASDFWFVVPGDPEQNTGGYRYVRRLVESLNHAGINTRVHGLSGRYPRPDQEAERAMQDFLASLPDGARVVLDGLAMGAMPEVLQRHRRRLQLSALVHHPLADETGLAADQQVWFKQIETRALAQVGRVFTTSDYTAVRLEQSYGVRGDRIATAQPAVDDVFFSIDRPDRAEGQSNPLRLLCVGHLSPRKAQHQLVDALSTLTDLPWQCTLVGAQDRDPDYAATVIRAIADKGLTDRIALMGELSEHQIATAYAEADLFVFPSLYEGYGIVIDEALAAGLPVLSSDGGALALTTEKPGTITYPAGSVSELTDRLRSLIRRVDDLAMLSDQARSSRAGIRRWSDTARDFLEGMKLAERDDPARFSGQWLETREPADHAARSEALTDTLAQWLMTRYDQRSLHEGSAPPLQHVDIGTGRGSNPAYLVPRVPVPQQWTLVEPDLGLLQAATRRVEALDAPASPLDLELNADNLESVLPADADLITASALIDLVSEPWLAAFAAAITRRRAAVLVVLSYSGQFDLAPAHPLDSLVQSLVNRHQHGDKGSGSALGPEATEALAQHLKIAGYQVQVTESPWCLGGDRKDAALIDMLMAGWAKAAVEQDGQAIGAVNRWLSDRRAQLTRNELMVTVGHLDLLAFPEDERR</sequence>
<evidence type="ECO:0000313" key="3">
    <source>
        <dbReference type="EMBL" id="KPQ30413.1"/>
    </source>
</evidence>
<dbReference type="GO" id="GO:0009103">
    <property type="term" value="P:lipopolysaccharide biosynthetic process"/>
    <property type="evidence" value="ECO:0007669"/>
    <property type="project" value="TreeGrafter"/>
</dbReference>
<dbReference type="AlphaFoldDB" id="A0A0P8BAD0"/>
<comment type="caution">
    <text evidence="3">The sequence shown here is derived from an EMBL/GenBank/DDBJ whole genome shotgun (WGS) entry which is preliminary data.</text>
</comment>
<accession>A0A0P8BAD0</accession>
<dbReference type="GO" id="GO:0016757">
    <property type="term" value="F:glycosyltransferase activity"/>
    <property type="evidence" value="ECO:0007669"/>
    <property type="project" value="InterPro"/>
</dbReference>
<dbReference type="SUPFAM" id="SSF53335">
    <property type="entry name" value="S-adenosyl-L-methionine-dependent methyltransferases"/>
    <property type="match status" value="1"/>
</dbReference>
<dbReference type="STRING" id="1305731.GCA_000934705_01406"/>
<dbReference type="PANTHER" id="PTHR46401:SF2">
    <property type="entry name" value="GLYCOSYLTRANSFERASE WBBK-RELATED"/>
    <property type="match status" value="1"/>
</dbReference>
<keyword evidence="1 3" id="KW-0808">Transferase</keyword>
<proteinExistence type="predicted"/>
<protein>
    <submittedName>
        <fullName evidence="3">Glycosyltransferase</fullName>
    </submittedName>
</protein>
<dbReference type="InterPro" id="IPR001296">
    <property type="entry name" value="Glyco_trans_1"/>
</dbReference>
<dbReference type="CDD" id="cd03801">
    <property type="entry name" value="GT4_PimA-like"/>
    <property type="match status" value="1"/>
</dbReference>
<dbReference type="Pfam" id="PF00534">
    <property type="entry name" value="Glycos_transf_1"/>
    <property type="match status" value="1"/>
</dbReference>
<dbReference type="Gene3D" id="3.40.50.150">
    <property type="entry name" value="Vaccinia Virus protein VP39"/>
    <property type="match status" value="1"/>
</dbReference>
<dbReference type="InterPro" id="IPR029063">
    <property type="entry name" value="SAM-dependent_MTases_sf"/>
</dbReference>
<dbReference type="SUPFAM" id="SSF53756">
    <property type="entry name" value="UDP-Glycosyltransferase/glycogen phosphorylase"/>
    <property type="match status" value="1"/>
</dbReference>
<evidence type="ECO:0000313" key="4">
    <source>
        <dbReference type="Proteomes" id="UP000050416"/>
    </source>
</evidence>
<dbReference type="OrthoDB" id="4611853at2"/>